<keyword evidence="6" id="KW-0732">Signal</keyword>
<dbReference type="Proteomes" id="UP000186922">
    <property type="component" value="Unassembled WGS sequence"/>
</dbReference>
<evidence type="ECO:0000256" key="1">
    <source>
        <dbReference type="ARBA" id="ARBA00004370"/>
    </source>
</evidence>
<keyword evidence="2 5" id="KW-0812">Transmembrane</keyword>
<keyword evidence="9" id="KW-1185">Reference proteome</keyword>
<evidence type="ECO:0000313" key="8">
    <source>
        <dbReference type="EMBL" id="GAV06386.1"/>
    </source>
</evidence>
<protein>
    <recommendedName>
        <fullName evidence="7">Receptor ligand binding region domain-containing protein</fullName>
    </recommendedName>
</protein>
<dbReference type="InterPro" id="IPR028082">
    <property type="entry name" value="Peripla_BP_I"/>
</dbReference>
<dbReference type="GO" id="GO:0016020">
    <property type="term" value="C:membrane"/>
    <property type="evidence" value="ECO:0007669"/>
    <property type="project" value="UniProtKB-SubCell"/>
</dbReference>
<dbReference type="Pfam" id="PF01094">
    <property type="entry name" value="ANF_receptor"/>
    <property type="match status" value="1"/>
</dbReference>
<evidence type="ECO:0000313" key="9">
    <source>
        <dbReference type="Proteomes" id="UP000186922"/>
    </source>
</evidence>
<feature type="domain" description="Receptor ligand binding region" evidence="7">
    <location>
        <begin position="97"/>
        <end position="410"/>
    </location>
</feature>
<evidence type="ECO:0000256" key="2">
    <source>
        <dbReference type="ARBA" id="ARBA00022692"/>
    </source>
</evidence>
<dbReference type="GO" id="GO:0007165">
    <property type="term" value="P:signal transduction"/>
    <property type="evidence" value="ECO:0007669"/>
    <property type="project" value="TreeGrafter"/>
</dbReference>
<dbReference type="Gene3D" id="3.40.50.2300">
    <property type="match status" value="2"/>
</dbReference>
<dbReference type="InterPro" id="IPR052612">
    <property type="entry name" value="ANP_Clearance_Receptor"/>
</dbReference>
<dbReference type="InterPro" id="IPR001828">
    <property type="entry name" value="ANF_lig-bd_rcpt"/>
</dbReference>
<comment type="caution">
    <text evidence="8">The sequence shown here is derived from an EMBL/GenBank/DDBJ whole genome shotgun (WGS) entry which is preliminary data.</text>
</comment>
<dbReference type="AlphaFoldDB" id="A0A1D1VZK5"/>
<gene>
    <name evidence="8" type="primary">RvY_16394</name>
    <name evidence="8" type="synonym">RvY_16394.1</name>
    <name evidence="8" type="ORF">RvY_16394-1</name>
</gene>
<keyword evidence="4 5" id="KW-0472">Membrane</keyword>
<dbReference type="CDD" id="cd06352">
    <property type="entry name" value="PBP1_NPR_GC-like"/>
    <property type="match status" value="1"/>
</dbReference>
<dbReference type="EMBL" id="BDGG01000013">
    <property type="protein sequence ID" value="GAV06386.1"/>
    <property type="molecule type" value="Genomic_DNA"/>
</dbReference>
<feature type="transmembrane region" description="Helical" evidence="5">
    <location>
        <begin position="476"/>
        <end position="497"/>
    </location>
</feature>
<evidence type="ECO:0000256" key="6">
    <source>
        <dbReference type="SAM" id="SignalP"/>
    </source>
</evidence>
<evidence type="ECO:0000256" key="5">
    <source>
        <dbReference type="SAM" id="Phobius"/>
    </source>
</evidence>
<dbReference type="STRING" id="947166.A0A1D1VZK5"/>
<evidence type="ECO:0000256" key="3">
    <source>
        <dbReference type="ARBA" id="ARBA00022989"/>
    </source>
</evidence>
<organism evidence="8 9">
    <name type="scientific">Ramazzottius varieornatus</name>
    <name type="common">Water bear</name>
    <name type="synonym">Tardigrade</name>
    <dbReference type="NCBI Taxonomy" id="947166"/>
    <lineage>
        <taxon>Eukaryota</taxon>
        <taxon>Metazoa</taxon>
        <taxon>Ecdysozoa</taxon>
        <taxon>Tardigrada</taxon>
        <taxon>Eutardigrada</taxon>
        <taxon>Parachela</taxon>
        <taxon>Hypsibioidea</taxon>
        <taxon>Ramazzottiidae</taxon>
        <taxon>Ramazzottius</taxon>
    </lineage>
</organism>
<dbReference type="PANTHER" id="PTHR44755">
    <property type="entry name" value="NATRIURETIC PEPTIDE RECEPTOR 3-RELATED"/>
    <property type="match status" value="1"/>
</dbReference>
<dbReference type="PANTHER" id="PTHR44755:SF8">
    <property type="entry name" value="RECEPTOR LIGAND BINDING REGION DOMAIN-CONTAINING PROTEIN"/>
    <property type="match status" value="1"/>
</dbReference>
<dbReference type="OrthoDB" id="6158579at2759"/>
<dbReference type="GO" id="GO:0038023">
    <property type="term" value="F:signaling receptor activity"/>
    <property type="evidence" value="ECO:0007669"/>
    <property type="project" value="TreeGrafter"/>
</dbReference>
<feature type="signal peptide" evidence="6">
    <location>
        <begin position="1"/>
        <end position="30"/>
    </location>
</feature>
<dbReference type="GO" id="GO:0017046">
    <property type="term" value="F:peptide hormone binding"/>
    <property type="evidence" value="ECO:0007669"/>
    <property type="project" value="TreeGrafter"/>
</dbReference>
<reference evidence="8 9" key="1">
    <citation type="journal article" date="2016" name="Nat. Commun.">
        <title>Extremotolerant tardigrade genome and improved radiotolerance of human cultured cells by tardigrade-unique protein.</title>
        <authorList>
            <person name="Hashimoto T."/>
            <person name="Horikawa D.D."/>
            <person name="Saito Y."/>
            <person name="Kuwahara H."/>
            <person name="Kozuka-Hata H."/>
            <person name="Shin-I T."/>
            <person name="Minakuchi Y."/>
            <person name="Ohishi K."/>
            <person name="Motoyama A."/>
            <person name="Aizu T."/>
            <person name="Enomoto A."/>
            <person name="Kondo K."/>
            <person name="Tanaka S."/>
            <person name="Hara Y."/>
            <person name="Koshikawa S."/>
            <person name="Sagara H."/>
            <person name="Miura T."/>
            <person name="Yokobori S."/>
            <person name="Miyagawa K."/>
            <person name="Suzuki Y."/>
            <person name="Kubo T."/>
            <person name="Oyama M."/>
            <person name="Kohara Y."/>
            <person name="Fujiyama A."/>
            <person name="Arakawa K."/>
            <person name="Katayama T."/>
            <person name="Toyoda A."/>
            <person name="Kunieda T."/>
        </authorList>
    </citation>
    <scope>NUCLEOTIDE SEQUENCE [LARGE SCALE GENOMIC DNA]</scope>
    <source>
        <strain evidence="8 9">YOKOZUNA-1</strain>
    </source>
</reference>
<evidence type="ECO:0000259" key="7">
    <source>
        <dbReference type="Pfam" id="PF01094"/>
    </source>
</evidence>
<proteinExistence type="predicted"/>
<keyword evidence="3 5" id="KW-1133">Transmembrane helix</keyword>
<name>A0A1D1VZK5_RAMVA</name>
<evidence type="ECO:0000256" key="4">
    <source>
        <dbReference type="ARBA" id="ARBA00023136"/>
    </source>
</evidence>
<feature type="chain" id="PRO_5008899035" description="Receptor ligand binding region domain-containing protein" evidence="6">
    <location>
        <begin position="31"/>
        <end position="526"/>
    </location>
</feature>
<accession>A0A1D1VZK5</accession>
<sequence length="526" mass="58654">MGPTSGSCFVMPNRRFLTFILFLTYLKTDGMELVEVVTLGLVTNATGISMQNLGPTFDLAAAKFRLDHGQNFSLTHNYLVDSQILNCLDLASQASFMLSEWYYKRRTSADVYAFVSPVCLEFAEVNRLLSNWNILMIATAVDDTSLRDKTVTPTALTLSPAPFDSNIGMYTVFLPYFGWTNVVIVFDQSSNGGYHAMVAAMVPLLRERNWQVTLYRVTSKTSMDFTRELKSFQLISRVLLFISHAQPFRQLMIQAKLLGLCTGEYVYIGFTVYKTKSLGDPAIWQYGDENDTLAREAYRSAMIVSPDVSVYALPCWTSIKNLSTGYVTALNLSFPALDPPIPQLSSVMESFLILGQVLEETLRENDSYRSFGGRELAEKLLNRRFDLGFAEVALDEFGQRLIQEELFDMDPATGKFKPALQLQFTRPKTVLKLGEIDWGGPVNSSNAVPLNEPICGYHGNRGPCAGGLSLLSSTEVAALTTVLSAASLCLCAAFYYYHSKKNHLALADVLIAEHEIKRLRADERPI</sequence>
<comment type="subcellular location">
    <subcellularLocation>
        <location evidence="1">Membrane</location>
    </subcellularLocation>
</comment>
<dbReference type="SUPFAM" id="SSF53822">
    <property type="entry name" value="Periplasmic binding protein-like I"/>
    <property type="match status" value="1"/>
</dbReference>